<proteinExistence type="predicted"/>
<dbReference type="Proteomes" id="UP001361570">
    <property type="component" value="Unassembled WGS sequence"/>
</dbReference>
<evidence type="ECO:0000313" key="1">
    <source>
        <dbReference type="EMBL" id="MEI4274205.1"/>
    </source>
</evidence>
<comment type="caution">
    <text evidence="1">The sequence shown here is derived from an EMBL/GenBank/DDBJ whole genome shotgun (WGS) entry which is preliminary data.</text>
</comment>
<accession>A0ABU8DZE7</accession>
<sequence length="41" mass="4138">MAPRARSVAGDLYGDYLADAGYRAPATATTATMSATSAARS</sequence>
<evidence type="ECO:0000313" key="2">
    <source>
        <dbReference type="Proteomes" id="UP001361570"/>
    </source>
</evidence>
<gene>
    <name evidence="1" type="ORF">TEK04_20970</name>
</gene>
<name>A0ABU8DZE7_9ACTN</name>
<protein>
    <submittedName>
        <fullName evidence="1">Uncharacterized protein</fullName>
    </submittedName>
</protein>
<keyword evidence="2" id="KW-1185">Reference proteome</keyword>
<dbReference type="RefSeq" id="WP_336406320.1">
    <property type="nucleotide sequence ID" value="NZ_JBAPLU010000040.1"/>
</dbReference>
<organism evidence="1 2">
    <name type="scientific">Klenkia sesuvii</name>
    <dbReference type="NCBI Taxonomy" id="3103137"/>
    <lineage>
        <taxon>Bacteria</taxon>
        <taxon>Bacillati</taxon>
        <taxon>Actinomycetota</taxon>
        <taxon>Actinomycetes</taxon>
        <taxon>Geodermatophilales</taxon>
        <taxon>Geodermatophilaceae</taxon>
        <taxon>Klenkia</taxon>
    </lineage>
</organism>
<dbReference type="EMBL" id="JBAPLU010000040">
    <property type="protein sequence ID" value="MEI4274205.1"/>
    <property type="molecule type" value="Genomic_DNA"/>
</dbReference>
<reference evidence="1 2" key="1">
    <citation type="submission" date="2024-03" db="EMBL/GenBank/DDBJ databases">
        <title>Draft genome sequence of Klenkia sp. LSe6-5.</title>
        <authorList>
            <person name="Duangmal K."/>
            <person name="Chantavorakit T."/>
        </authorList>
    </citation>
    <scope>NUCLEOTIDE SEQUENCE [LARGE SCALE GENOMIC DNA]</scope>
    <source>
        <strain evidence="1 2">LSe6-5</strain>
    </source>
</reference>